<feature type="region of interest" description="Disordered" evidence="1">
    <location>
        <begin position="82"/>
        <end position="109"/>
    </location>
</feature>
<dbReference type="EMBL" id="OX459119">
    <property type="protein sequence ID" value="CAI9092785.1"/>
    <property type="molecule type" value="Genomic_DNA"/>
</dbReference>
<evidence type="ECO:0000313" key="2">
    <source>
        <dbReference type="EMBL" id="CAI9092785.1"/>
    </source>
</evidence>
<dbReference type="Proteomes" id="UP001161247">
    <property type="component" value="Chromosome 2"/>
</dbReference>
<accession>A0AAV1CB07</accession>
<feature type="compositionally biased region" description="Basic residues" evidence="1">
    <location>
        <begin position="96"/>
        <end position="109"/>
    </location>
</feature>
<name>A0AAV1CB07_OLDCO</name>
<dbReference type="InterPro" id="IPR039316">
    <property type="entry name" value="CLE25/26"/>
</dbReference>
<dbReference type="PANTHER" id="PTHR34277:SF2">
    <property type="entry name" value="CLAVATA3_ESR (CLE)-RELATED PROTEIN 26"/>
    <property type="match status" value="1"/>
</dbReference>
<evidence type="ECO:0000313" key="3">
    <source>
        <dbReference type="Proteomes" id="UP001161247"/>
    </source>
</evidence>
<dbReference type="AlphaFoldDB" id="A0AAV1CB07"/>
<reference evidence="2" key="1">
    <citation type="submission" date="2023-03" db="EMBL/GenBank/DDBJ databases">
        <authorList>
            <person name="Julca I."/>
        </authorList>
    </citation>
    <scope>NUCLEOTIDE SEQUENCE</scope>
</reference>
<evidence type="ECO:0000256" key="1">
    <source>
        <dbReference type="SAM" id="MobiDB-lite"/>
    </source>
</evidence>
<keyword evidence="3" id="KW-1185">Reference proteome</keyword>
<sequence length="109" mass="12470">MIIMNCRRSNFARTWRWSKAVFRVTLVLGLLWLFCVGVLQNEAAAKLNAPADEGGSSRKHMMKMVEKRHLMNAHRDVQVNFVSKRRVPNGPDPIHNRRAGNSHRPPGRA</sequence>
<proteinExistence type="predicted"/>
<dbReference type="PANTHER" id="PTHR34277">
    <property type="entry name" value="CLAVATA3/ESR (CLE)-RELATED PROTEIN 26"/>
    <property type="match status" value="1"/>
</dbReference>
<protein>
    <submittedName>
        <fullName evidence="2">OLC1v1028118C1</fullName>
    </submittedName>
</protein>
<gene>
    <name evidence="2" type="ORF">OLC1_LOCUS4362</name>
</gene>
<organism evidence="2 3">
    <name type="scientific">Oldenlandia corymbosa var. corymbosa</name>
    <dbReference type="NCBI Taxonomy" id="529605"/>
    <lineage>
        <taxon>Eukaryota</taxon>
        <taxon>Viridiplantae</taxon>
        <taxon>Streptophyta</taxon>
        <taxon>Embryophyta</taxon>
        <taxon>Tracheophyta</taxon>
        <taxon>Spermatophyta</taxon>
        <taxon>Magnoliopsida</taxon>
        <taxon>eudicotyledons</taxon>
        <taxon>Gunneridae</taxon>
        <taxon>Pentapetalae</taxon>
        <taxon>asterids</taxon>
        <taxon>lamiids</taxon>
        <taxon>Gentianales</taxon>
        <taxon>Rubiaceae</taxon>
        <taxon>Rubioideae</taxon>
        <taxon>Spermacoceae</taxon>
        <taxon>Hedyotis-Oldenlandia complex</taxon>
        <taxon>Oldenlandia</taxon>
    </lineage>
</organism>